<gene>
    <name evidence="1" type="ORF">Klosneuvirus_2_146</name>
</gene>
<sequence>MKIINNNHEITINFDPYGNLYFEHAQKTYQIIISGNGLPVLDQGSYTIIQPYVKEFKKIIPIDKKNPLQQKLKKKLENQENNENDNSDDEYFLDEQNDDCYPEDKDHIIEEDIEEDDNTSIDGDTIEKYGEYNYKFDFWNIEHIDINYREDGDITALYDIYIYDDNNLIFKSHSIDDSSIYRFRIYKNGDIFFRPIGGTERKCKLECINQELILFVTN</sequence>
<dbReference type="EMBL" id="KY684109">
    <property type="protein sequence ID" value="ARF11710.1"/>
    <property type="molecule type" value="Genomic_DNA"/>
</dbReference>
<accession>A0A1V0SJ21</accession>
<proteinExistence type="predicted"/>
<protein>
    <submittedName>
        <fullName evidence="1">Uncharacterized protein</fullName>
    </submittedName>
</protein>
<organism evidence="1">
    <name type="scientific">Klosneuvirus KNV1</name>
    <dbReference type="NCBI Taxonomy" id="1977640"/>
    <lineage>
        <taxon>Viruses</taxon>
        <taxon>Varidnaviria</taxon>
        <taxon>Bamfordvirae</taxon>
        <taxon>Nucleocytoviricota</taxon>
        <taxon>Megaviricetes</taxon>
        <taxon>Imitervirales</taxon>
        <taxon>Mimiviridae</taxon>
        <taxon>Klosneuvirinae</taxon>
        <taxon>Klosneuvirus</taxon>
    </lineage>
</organism>
<name>A0A1V0SJ21_9VIRU</name>
<reference evidence="1" key="1">
    <citation type="journal article" date="2017" name="Science">
        <title>Giant viruses with an expanded complement of translation system components.</title>
        <authorList>
            <person name="Schulz F."/>
            <person name="Yutin N."/>
            <person name="Ivanova N.N."/>
            <person name="Ortega D.R."/>
            <person name="Lee T.K."/>
            <person name="Vierheilig J."/>
            <person name="Daims H."/>
            <person name="Horn M."/>
            <person name="Wagner M."/>
            <person name="Jensen G.J."/>
            <person name="Kyrpides N.C."/>
            <person name="Koonin E.V."/>
            <person name="Woyke T."/>
        </authorList>
    </citation>
    <scope>NUCLEOTIDE SEQUENCE</scope>
    <source>
        <strain evidence="1">KNV1</strain>
    </source>
</reference>
<evidence type="ECO:0000313" key="1">
    <source>
        <dbReference type="EMBL" id="ARF11710.1"/>
    </source>
</evidence>